<dbReference type="AlphaFoldDB" id="A0A7G9Z1B9"/>
<name>A0A7G9Z1B9_9EURY</name>
<keyword evidence="2 4" id="KW-0808">Transferase</keyword>
<evidence type="ECO:0000259" key="3">
    <source>
        <dbReference type="Pfam" id="PF00156"/>
    </source>
</evidence>
<sequence>MVDWDYAYDLCRDVGEEMRDAGFTPEVVIGVARGGWYLARVLCDLFLLKDLFSLKVEHWGVTATITGEAELKYGLDDAAIKKLSGRKVLIADDVADTGDSLKLVAEYAKSLGAKDVRTATMHHKTSSSFIPDFYGELVKEWRWVIYPWSIHEDVMDLVEKVIGEGGKWMGLDEIRDSMKEEFDFYVSYHLLKEVLENMEFHGKIKKGDEGGKEVWEKKDGKER</sequence>
<dbReference type="PANTHER" id="PTHR43363">
    <property type="entry name" value="HYPOXANTHINE PHOSPHORIBOSYLTRANSFERASE"/>
    <property type="match status" value="1"/>
</dbReference>
<protein>
    <submittedName>
        <fullName evidence="4">Xanthine phosphoribosyltransferase</fullName>
        <ecNumber evidence="4">2.4.2.22</ecNumber>
    </submittedName>
</protein>
<feature type="domain" description="Phosphoribosyltransferase" evidence="3">
    <location>
        <begin position="16"/>
        <end position="134"/>
    </location>
</feature>
<keyword evidence="1 4" id="KW-0328">Glycosyltransferase</keyword>
<accession>A0A7G9Z1B9</accession>
<reference evidence="4" key="1">
    <citation type="submission" date="2020-06" db="EMBL/GenBank/DDBJ databases">
        <title>Unique genomic features of the anaerobic methanotrophic archaea.</title>
        <authorList>
            <person name="Chadwick G.L."/>
            <person name="Skennerton C.T."/>
            <person name="Laso-Perez R."/>
            <person name="Leu A.O."/>
            <person name="Speth D.R."/>
            <person name="Yu H."/>
            <person name="Morgan-Lang C."/>
            <person name="Hatzenpichler R."/>
            <person name="Goudeau D."/>
            <person name="Malmstrom R."/>
            <person name="Brazelton W.J."/>
            <person name="Woyke T."/>
            <person name="Hallam S.J."/>
            <person name="Tyson G.W."/>
            <person name="Wegener G."/>
            <person name="Boetius A."/>
            <person name="Orphan V."/>
        </authorList>
    </citation>
    <scope>NUCLEOTIDE SEQUENCE</scope>
</reference>
<proteinExistence type="predicted"/>
<evidence type="ECO:0000313" key="4">
    <source>
        <dbReference type="EMBL" id="QNO54053.1"/>
    </source>
</evidence>
<dbReference type="Pfam" id="PF00156">
    <property type="entry name" value="Pribosyltran"/>
    <property type="match status" value="1"/>
</dbReference>
<dbReference type="Gene3D" id="3.40.50.2020">
    <property type="match status" value="1"/>
</dbReference>
<dbReference type="EC" id="2.4.2.22" evidence="4"/>
<dbReference type="SUPFAM" id="SSF53271">
    <property type="entry name" value="PRTase-like"/>
    <property type="match status" value="1"/>
</dbReference>
<evidence type="ECO:0000256" key="1">
    <source>
        <dbReference type="ARBA" id="ARBA00022676"/>
    </source>
</evidence>
<dbReference type="GO" id="GO:0000310">
    <property type="term" value="F:xanthine phosphoribosyltransferase activity"/>
    <property type="evidence" value="ECO:0007669"/>
    <property type="project" value="UniProtKB-EC"/>
</dbReference>
<organism evidence="4">
    <name type="scientific">Candidatus Methanophagaceae archaeon ANME-1 ERB6</name>
    <dbReference type="NCBI Taxonomy" id="2759912"/>
    <lineage>
        <taxon>Archaea</taxon>
        <taxon>Methanobacteriati</taxon>
        <taxon>Methanobacteriota</taxon>
        <taxon>Stenosarchaea group</taxon>
        <taxon>Methanomicrobia</taxon>
        <taxon>Candidatus Methanophagales</taxon>
        <taxon>Candidatus Methanophagaceae</taxon>
    </lineage>
</organism>
<dbReference type="InterPro" id="IPR029057">
    <property type="entry name" value="PRTase-like"/>
</dbReference>
<gene>
    <name evidence="4" type="primary">gpt</name>
    <name evidence="4" type="ORF">JNMMCFNH_00005</name>
</gene>
<evidence type="ECO:0000256" key="2">
    <source>
        <dbReference type="ARBA" id="ARBA00022679"/>
    </source>
</evidence>
<dbReference type="PANTHER" id="PTHR43363:SF2">
    <property type="entry name" value="PHOSPHORIBOSYLTRANSFERASE"/>
    <property type="match status" value="1"/>
</dbReference>
<dbReference type="CDD" id="cd06223">
    <property type="entry name" value="PRTases_typeI"/>
    <property type="match status" value="1"/>
</dbReference>
<dbReference type="InterPro" id="IPR000836">
    <property type="entry name" value="PRTase_dom"/>
</dbReference>
<dbReference type="EMBL" id="MT631560">
    <property type="protein sequence ID" value="QNO54053.1"/>
    <property type="molecule type" value="Genomic_DNA"/>
</dbReference>